<dbReference type="InterPro" id="IPR024792">
    <property type="entry name" value="RhoGDI_dom_sf"/>
</dbReference>
<dbReference type="InterPro" id="IPR014756">
    <property type="entry name" value="Ig_E-set"/>
</dbReference>
<evidence type="ECO:0000256" key="3">
    <source>
        <dbReference type="ARBA" id="ARBA00022490"/>
    </source>
</evidence>
<dbReference type="GO" id="GO:0007266">
    <property type="term" value="P:Rho protein signal transduction"/>
    <property type="evidence" value="ECO:0007669"/>
    <property type="project" value="InterPro"/>
</dbReference>
<sequence>MSDNESISSDKSTENFKTYKVSAKKSLNEYANIDSKDESLIKWKKSLGLPTDDGDLLPLDFEGDKRSVVILKFELYDTKSNTLINEISFPKYRNSADVNSFLKNNYFSSSDNGKQIKIKEKTTFSIKIIFKIQNDLITGLKYKQSIKKAGITLDKVDNQIGSYAPNTKTKPSYSITLPEIEAPSGLLGRGNYSIVSKFIDDDKNDHLELNWSVNICK</sequence>
<dbReference type="PANTHER" id="PTHR10980">
    <property type="entry name" value="RHO GDP-DISSOCIATION INHIBITOR"/>
    <property type="match status" value="1"/>
</dbReference>
<dbReference type="SUPFAM" id="SSF81296">
    <property type="entry name" value="E set domains"/>
    <property type="match status" value="1"/>
</dbReference>
<dbReference type="GO" id="GO:0005094">
    <property type="term" value="F:Rho GDP-dissociation inhibitor activity"/>
    <property type="evidence" value="ECO:0007669"/>
    <property type="project" value="InterPro"/>
</dbReference>
<dbReference type="GO" id="GO:0016020">
    <property type="term" value="C:membrane"/>
    <property type="evidence" value="ECO:0007669"/>
    <property type="project" value="TreeGrafter"/>
</dbReference>
<gene>
    <name evidence="4" type="ORF">HANVADRAFT_53388</name>
</gene>
<dbReference type="AlphaFoldDB" id="A0A1B7TBL7"/>
<dbReference type="Proteomes" id="UP000092321">
    <property type="component" value="Unassembled WGS sequence"/>
</dbReference>
<evidence type="ECO:0000256" key="1">
    <source>
        <dbReference type="ARBA" id="ARBA00004496"/>
    </source>
</evidence>
<dbReference type="GO" id="GO:0005829">
    <property type="term" value="C:cytosol"/>
    <property type="evidence" value="ECO:0007669"/>
    <property type="project" value="TreeGrafter"/>
</dbReference>
<dbReference type="OrthoDB" id="1683373at2759"/>
<dbReference type="InterPro" id="IPR000406">
    <property type="entry name" value="Rho_GDI"/>
</dbReference>
<comment type="caution">
    <text evidence="4">The sequence shown here is derived from an EMBL/GenBank/DDBJ whole genome shotgun (WGS) entry which is preliminary data.</text>
</comment>
<evidence type="ECO:0000313" key="5">
    <source>
        <dbReference type="Proteomes" id="UP000092321"/>
    </source>
</evidence>
<keyword evidence="3" id="KW-0963">Cytoplasm</keyword>
<dbReference type="EMBL" id="LXPE01000023">
    <property type="protein sequence ID" value="OBA26139.1"/>
    <property type="molecule type" value="Genomic_DNA"/>
</dbReference>
<evidence type="ECO:0000256" key="2">
    <source>
        <dbReference type="ARBA" id="ARBA00009758"/>
    </source>
</evidence>
<evidence type="ECO:0000313" key="4">
    <source>
        <dbReference type="EMBL" id="OBA26139.1"/>
    </source>
</evidence>
<organism evidence="4 5">
    <name type="scientific">Hanseniaspora valbyensis NRRL Y-1626</name>
    <dbReference type="NCBI Taxonomy" id="766949"/>
    <lineage>
        <taxon>Eukaryota</taxon>
        <taxon>Fungi</taxon>
        <taxon>Dikarya</taxon>
        <taxon>Ascomycota</taxon>
        <taxon>Saccharomycotina</taxon>
        <taxon>Saccharomycetes</taxon>
        <taxon>Saccharomycodales</taxon>
        <taxon>Saccharomycodaceae</taxon>
        <taxon>Hanseniaspora</taxon>
    </lineage>
</organism>
<dbReference type="Gene3D" id="2.70.50.30">
    <property type="entry name" value="Coagulation Factor XIII, subunit A, domain 1"/>
    <property type="match status" value="1"/>
</dbReference>
<protein>
    <submittedName>
        <fullName evidence="4">E set domain-containing protein</fullName>
    </submittedName>
</protein>
<dbReference type="Pfam" id="PF02115">
    <property type="entry name" value="Rho_GDI"/>
    <property type="match status" value="1"/>
</dbReference>
<reference evidence="5" key="1">
    <citation type="journal article" date="2016" name="Proc. Natl. Acad. Sci. U.S.A.">
        <title>Comparative genomics of biotechnologically important yeasts.</title>
        <authorList>
            <person name="Riley R."/>
            <person name="Haridas S."/>
            <person name="Wolfe K.H."/>
            <person name="Lopes M.R."/>
            <person name="Hittinger C.T."/>
            <person name="Goeker M."/>
            <person name="Salamov A.A."/>
            <person name="Wisecaver J.H."/>
            <person name="Long T.M."/>
            <person name="Calvey C.H."/>
            <person name="Aerts A.L."/>
            <person name="Barry K.W."/>
            <person name="Choi C."/>
            <person name="Clum A."/>
            <person name="Coughlan A.Y."/>
            <person name="Deshpande S."/>
            <person name="Douglass A.P."/>
            <person name="Hanson S.J."/>
            <person name="Klenk H.-P."/>
            <person name="LaButti K.M."/>
            <person name="Lapidus A."/>
            <person name="Lindquist E.A."/>
            <person name="Lipzen A.M."/>
            <person name="Meier-Kolthoff J.P."/>
            <person name="Ohm R.A."/>
            <person name="Otillar R.P."/>
            <person name="Pangilinan J.L."/>
            <person name="Peng Y."/>
            <person name="Rokas A."/>
            <person name="Rosa C.A."/>
            <person name="Scheuner C."/>
            <person name="Sibirny A.A."/>
            <person name="Slot J.C."/>
            <person name="Stielow J.B."/>
            <person name="Sun H."/>
            <person name="Kurtzman C.P."/>
            <person name="Blackwell M."/>
            <person name="Grigoriev I.V."/>
            <person name="Jeffries T.W."/>
        </authorList>
    </citation>
    <scope>NUCLEOTIDE SEQUENCE [LARGE SCALE GENOMIC DNA]</scope>
    <source>
        <strain evidence="5">NRRL Y-1626</strain>
    </source>
</reference>
<dbReference type="PANTHER" id="PTHR10980:SF3">
    <property type="entry name" value="LD16419P"/>
    <property type="match status" value="1"/>
</dbReference>
<proteinExistence type="inferred from homology"/>
<accession>A0A1B7TBL7</accession>
<comment type="similarity">
    <text evidence="2">Belongs to the Rho GDI family.</text>
</comment>
<name>A0A1B7TBL7_9ASCO</name>
<comment type="subcellular location">
    <subcellularLocation>
        <location evidence="1">Cytoplasm</location>
    </subcellularLocation>
</comment>
<keyword evidence="5" id="KW-1185">Reference proteome</keyword>